<protein>
    <submittedName>
        <fullName evidence="6">Ankyrin repeat domain-containing protein 10</fullName>
    </submittedName>
</protein>
<dbReference type="AlphaFoldDB" id="A0A9F2WDA8"/>
<dbReference type="PROSITE" id="PS50088">
    <property type="entry name" value="ANK_REPEAT"/>
    <property type="match status" value="3"/>
</dbReference>
<dbReference type="PANTHER" id="PTHR24201">
    <property type="entry name" value="ANK_REP_REGION DOMAIN-CONTAINING PROTEIN"/>
    <property type="match status" value="1"/>
</dbReference>
<dbReference type="SUPFAM" id="SSF48403">
    <property type="entry name" value="Ankyrin repeat"/>
    <property type="match status" value="1"/>
</dbReference>
<feature type="region of interest" description="Disordered" evidence="4">
    <location>
        <begin position="27"/>
        <end position="79"/>
    </location>
</feature>
<name>A0A9F2WDA8_PYTBI</name>
<dbReference type="CTD" id="55608"/>
<keyword evidence="1" id="KW-0677">Repeat</keyword>
<dbReference type="KEGG" id="pbi:103059684"/>
<evidence type="ECO:0000256" key="3">
    <source>
        <dbReference type="PROSITE-ProRule" id="PRU00023"/>
    </source>
</evidence>
<proteinExistence type="predicted"/>
<feature type="repeat" description="ANK" evidence="3">
    <location>
        <begin position="216"/>
        <end position="248"/>
    </location>
</feature>
<dbReference type="InterPro" id="IPR036770">
    <property type="entry name" value="Ankyrin_rpt-contain_sf"/>
</dbReference>
<dbReference type="InterPro" id="IPR050776">
    <property type="entry name" value="Ank_Repeat/CDKN_Inhibitor"/>
</dbReference>
<reference evidence="6" key="1">
    <citation type="submission" date="2025-08" db="UniProtKB">
        <authorList>
            <consortium name="RefSeq"/>
        </authorList>
    </citation>
    <scope>IDENTIFICATION</scope>
    <source>
        <tissue evidence="6">Liver</tissue>
    </source>
</reference>
<dbReference type="PANTHER" id="PTHR24201:SF12">
    <property type="entry name" value="ANKYRIN REPEAT DOMAIN 10"/>
    <property type="match status" value="1"/>
</dbReference>
<dbReference type="PROSITE" id="PS50297">
    <property type="entry name" value="ANK_REP_REGION"/>
    <property type="match status" value="3"/>
</dbReference>
<dbReference type="OMA" id="ILNGVHQ"/>
<dbReference type="RefSeq" id="XP_007436176.2">
    <property type="nucleotide sequence ID" value="XM_007436114.3"/>
</dbReference>
<feature type="repeat" description="ANK" evidence="3">
    <location>
        <begin position="249"/>
        <end position="281"/>
    </location>
</feature>
<keyword evidence="5" id="KW-1185">Reference proteome</keyword>
<feature type="repeat" description="ANK" evidence="3">
    <location>
        <begin position="182"/>
        <end position="214"/>
    </location>
</feature>
<feature type="non-terminal residue" evidence="6">
    <location>
        <position position="1"/>
    </location>
</feature>
<keyword evidence="2 3" id="KW-0040">ANK repeat</keyword>
<gene>
    <name evidence="6" type="primary">ANKRD10</name>
</gene>
<dbReference type="SMART" id="SM00248">
    <property type="entry name" value="ANK"/>
    <property type="match status" value="4"/>
</dbReference>
<dbReference type="OrthoDB" id="5402602at2759"/>
<evidence type="ECO:0000313" key="5">
    <source>
        <dbReference type="Proteomes" id="UP000695026"/>
    </source>
</evidence>
<evidence type="ECO:0000256" key="4">
    <source>
        <dbReference type="SAM" id="MobiDB-lite"/>
    </source>
</evidence>
<dbReference type="GO" id="GO:0005634">
    <property type="term" value="C:nucleus"/>
    <property type="evidence" value="ECO:0007669"/>
    <property type="project" value="TreeGrafter"/>
</dbReference>
<accession>A0A9F2WDA8</accession>
<dbReference type="Gene3D" id="1.25.40.20">
    <property type="entry name" value="Ankyrin repeat-containing domain"/>
    <property type="match status" value="2"/>
</dbReference>
<evidence type="ECO:0000256" key="1">
    <source>
        <dbReference type="ARBA" id="ARBA00022737"/>
    </source>
</evidence>
<evidence type="ECO:0000256" key="2">
    <source>
        <dbReference type="ARBA" id="ARBA00023043"/>
    </source>
</evidence>
<dbReference type="InterPro" id="IPR002110">
    <property type="entry name" value="Ankyrin_rpt"/>
</dbReference>
<dbReference type="GeneID" id="103059684"/>
<dbReference type="Proteomes" id="UP000695026">
    <property type="component" value="Unplaced"/>
</dbReference>
<dbReference type="Pfam" id="PF12796">
    <property type="entry name" value="Ank_2"/>
    <property type="match status" value="2"/>
</dbReference>
<evidence type="ECO:0000313" key="6">
    <source>
        <dbReference type="RefSeq" id="XP_007436176.2"/>
    </source>
</evidence>
<sequence>QGAVPVSKRIVIHPCSLRERGCFEAGTQGTRARHSDAAVPRASTPPPLPSTEAPAESRLEFRPGAGARGPASRRGGVPAGPPRFLCSAAGRCGSGEGLPAPRRRAISSPARAVAAGCRPCLDSSPCALPEVAMSLDAGFSSEELLILRFPLHRACRDGDVPALCALLQSASRDSLAAEDSFYGWTPIHWAAHFGKLECLMQLVRAGATVNACTTRFAQTPAHIAAFGGHPQCLIWLIQSGANINKQDYVGETPIHKAARSGSMESITALVAHGAQIDLRNASGLTAADLAHTQGFQECAQLLLNLQNCPLNHFYSNGILNGVHQNTSPSFLSRGPSRKRSFEDMDNVGMKKARTEDQSFDGLIPVTNGGNEEDAGNMHVDREFALISDMNCSNSILNALANGNIINGHLDFTSPPQLNGLSSRREECLTLIVPNALISGHKHIISDGHSVEEPEKVLNASDMCGSLHLNGSPSSLVSNRPSWLDDLGDTLHYGHFHGFGDTAESIPELNSVVEHSNSIKVAQKYDNTVLGTMYLYHGS</sequence>
<organism evidence="5 6">
    <name type="scientific">Python bivittatus</name>
    <name type="common">Burmese python</name>
    <name type="synonym">Python molurus bivittatus</name>
    <dbReference type="NCBI Taxonomy" id="176946"/>
    <lineage>
        <taxon>Eukaryota</taxon>
        <taxon>Metazoa</taxon>
        <taxon>Chordata</taxon>
        <taxon>Craniata</taxon>
        <taxon>Vertebrata</taxon>
        <taxon>Euteleostomi</taxon>
        <taxon>Lepidosauria</taxon>
        <taxon>Squamata</taxon>
        <taxon>Bifurcata</taxon>
        <taxon>Unidentata</taxon>
        <taxon>Episquamata</taxon>
        <taxon>Toxicofera</taxon>
        <taxon>Serpentes</taxon>
        <taxon>Henophidia</taxon>
        <taxon>Pythonidae</taxon>
        <taxon>Python</taxon>
    </lineage>
</organism>
<feature type="compositionally biased region" description="Low complexity" evidence="4">
    <location>
        <begin position="62"/>
        <end position="76"/>
    </location>
</feature>